<dbReference type="PANTHER" id="PTHR43400:SF10">
    <property type="entry name" value="3-OXOSTEROID 1-DEHYDROGENASE"/>
    <property type="match status" value="1"/>
</dbReference>
<dbReference type="GO" id="GO:0033765">
    <property type="term" value="F:steroid dehydrogenase activity, acting on the CH-CH group of donors"/>
    <property type="evidence" value="ECO:0007669"/>
    <property type="project" value="UniProtKB-ARBA"/>
</dbReference>
<dbReference type="InterPro" id="IPR036188">
    <property type="entry name" value="FAD/NAD-bd_sf"/>
</dbReference>
<dbReference type="GO" id="GO:0008202">
    <property type="term" value="P:steroid metabolic process"/>
    <property type="evidence" value="ECO:0007669"/>
    <property type="project" value="UniProtKB-ARBA"/>
</dbReference>
<evidence type="ECO:0000256" key="4">
    <source>
        <dbReference type="ARBA" id="ARBA00023002"/>
    </source>
</evidence>
<evidence type="ECO:0000313" key="6">
    <source>
        <dbReference type="EMBL" id="GJN41818.1"/>
    </source>
</evidence>
<evidence type="ECO:0000256" key="1">
    <source>
        <dbReference type="ARBA" id="ARBA00001974"/>
    </source>
</evidence>
<evidence type="ECO:0000256" key="3">
    <source>
        <dbReference type="ARBA" id="ARBA00022827"/>
    </source>
</evidence>
<dbReference type="PANTHER" id="PTHR43400">
    <property type="entry name" value="FUMARATE REDUCTASE"/>
    <property type="match status" value="1"/>
</dbReference>
<dbReference type="AlphaFoldDB" id="A0AAV5G1G0"/>
<protein>
    <submittedName>
        <fullName evidence="6">FAD-binding dehydrogenase</fullName>
    </submittedName>
</protein>
<keyword evidence="2" id="KW-0285">Flavoprotein</keyword>
<dbReference type="SUPFAM" id="SSF51905">
    <property type="entry name" value="FAD/NAD(P)-binding domain"/>
    <property type="match status" value="1"/>
</dbReference>
<dbReference type="InterPro" id="IPR027477">
    <property type="entry name" value="Succ_DH/fumarate_Rdtase_cat_sf"/>
</dbReference>
<dbReference type="EMBL" id="BQKK01000001">
    <property type="protein sequence ID" value="GJN41818.1"/>
    <property type="molecule type" value="Genomic_DNA"/>
</dbReference>
<feature type="domain" description="FAD-dependent oxidoreductase 2 FAD-binding" evidence="5">
    <location>
        <begin position="20"/>
        <end position="568"/>
    </location>
</feature>
<sequence>MSISSYANPPTQGLPTETFDVVVVGSGAGGLSAAVTAAYHGLSVCVVEKAEVLGGATSWSGGWAWTPGTHYAKEDGVVESKEEFQTYLKNVLGERYDIEADNIDAFLEAAPHMVEFFAKKTSLDFTPGAKIRDIYGQLPSAGTGHRSVGPKPFNLKNVKPSLRKKLRHQLYETSFLGMGIMAGPDLTKFLSASQLDPRGWIHATRRVITHIFDLLLHGRTMHLVNGTALTARLAKSADDLGVQLRTNTTALELIRDNKEDGAGTRISGVKVQGASGSYVLEANKGVVLATGGFPNNVELRRELFPKTPTGQEHHTLAPQETTGDGLRMAQDVGAHFVNDNNSPAAWCPVSLVPYFNGKTGVFPHIMDRAKPGSIGVMKNGKRFVNEANGYFNYVDGMIKATKDGEPVTSWQIADASFVRKYPLGMAKPFPMPLFPYLASGYLKKGKTLEELARKCGIDSEGLKTTVEEFNAAARNGQDPEFGRGETEFNRYGGDQKVEPNPSLGALEKGPFYAVQVYPGSFGTFAGIAANGQGAVLNEQGEVIEGLFTAGNDRNSIMGGFYPAGGVNLGPALGFGYIIGRALAGAEEYEVSENKSTL</sequence>
<evidence type="ECO:0000259" key="5">
    <source>
        <dbReference type="Pfam" id="PF00890"/>
    </source>
</evidence>
<name>A0AAV5G1G0_CORAM</name>
<keyword evidence="4" id="KW-0560">Oxidoreductase</keyword>
<dbReference type="Pfam" id="PF00890">
    <property type="entry name" value="FAD_binding_2"/>
    <property type="match status" value="1"/>
</dbReference>
<dbReference type="Gene3D" id="3.90.700.10">
    <property type="entry name" value="Succinate dehydrogenase/fumarate reductase flavoprotein, catalytic domain"/>
    <property type="match status" value="1"/>
</dbReference>
<dbReference type="PRINTS" id="PR00411">
    <property type="entry name" value="PNDRDTASEI"/>
</dbReference>
<keyword evidence="3" id="KW-0274">FAD</keyword>
<dbReference type="NCBIfam" id="NF009476">
    <property type="entry name" value="PRK12839.1"/>
    <property type="match status" value="1"/>
</dbReference>
<evidence type="ECO:0000313" key="7">
    <source>
        <dbReference type="Proteomes" id="UP001054925"/>
    </source>
</evidence>
<reference evidence="6" key="1">
    <citation type="submission" date="2021-12" db="EMBL/GenBank/DDBJ databases">
        <title>Draft genome sequence of Corynebacterium ammoniagenes strain T-723.</title>
        <authorList>
            <person name="Matsuzawa M."/>
            <person name="Hiratani M."/>
            <person name="Abe I."/>
            <person name="Tsuji Y."/>
            <person name="Nakamura J."/>
        </authorList>
    </citation>
    <scope>NUCLEOTIDE SEQUENCE</scope>
    <source>
        <strain evidence="6">T-723</strain>
    </source>
</reference>
<dbReference type="RefSeq" id="WP_003849579.1">
    <property type="nucleotide sequence ID" value="NZ_BQKK01000001.1"/>
</dbReference>
<proteinExistence type="predicted"/>
<dbReference type="SUPFAM" id="SSF56425">
    <property type="entry name" value="Succinate dehydrogenase/fumarate reductase flavoprotein, catalytic domain"/>
    <property type="match status" value="1"/>
</dbReference>
<evidence type="ECO:0000256" key="2">
    <source>
        <dbReference type="ARBA" id="ARBA00022630"/>
    </source>
</evidence>
<dbReference type="InterPro" id="IPR003953">
    <property type="entry name" value="FAD-dep_OxRdtase_2_FAD-bd"/>
</dbReference>
<accession>A0AAV5G1G0</accession>
<gene>
    <name evidence="6" type="ORF">CAT723_02970</name>
</gene>
<dbReference type="InterPro" id="IPR050315">
    <property type="entry name" value="FAD-oxidoreductase_2"/>
</dbReference>
<organism evidence="6 7">
    <name type="scientific">Corynebacterium ammoniagenes</name>
    <name type="common">Brevibacterium ammoniagenes</name>
    <dbReference type="NCBI Taxonomy" id="1697"/>
    <lineage>
        <taxon>Bacteria</taxon>
        <taxon>Bacillati</taxon>
        <taxon>Actinomycetota</taxon>
        <taxon>Actinomycetes</taxon>
        <taxon>Mycobacteriales</taxon>
        <taxon>Corynebacteriaceae</taxon>
        <taxon>Corynebacterium</taxon>
    </lineage>
</organism>
<dbReference type="Proteomes" id="UP001054925">
    <property type="component" value="Unassembled WGS sequence"/>
</dbReference>
<comment type="caution">
    <text evidence="6">The sequence shown here is derived from an EMBL/GenBank/DDBJ whole genome shotgun (WGS) entry which is preliminary data.</text>
</comment>
<comment type="cofactor">
    <cofactor evidence="1">
        <name>FAD</name>
        <dbReference type="ChEBI" id="CHEBI:57692"/>
    </cofactor>
</comment>
<dbReference type="Gene3D" id="3.50.50.60">
    <property type="entry name" value="FAD/NAD(P)-binding domain"/>
    <property type="match status" value="2"/>
</dbReference>